<dbReference type="Proteomes" id="UP001066276">
    <property type="component" value="Chromosome 3_1"/>
</dbReference>
<feature type="compositionally biased region" description="Basic and acidic residues" evidence="1">
    <location>
        <begin position="42"/>
        <end position="55"/>
    </location>
</feature>
<name>A0AAV7UG15_PLEWA</name>
<protein>
    <submittedName>
        <fullName evidence="2">Uncharacterized protein</fullName>
    </submittedName>
</protein>
<gene>
    <name evidence="2" type="ORF">NDU88_004140</name>
</gene>
<evidence type="ECO:0000313" key="3">
    <source>
        <dbReference type="Proteomes" id="UP001066276"/>
    </source>
</evidence>
<comment type="caution">
    <text evidence="2">The sequence shown here is derived from an EMBL/GenBank/DDBJ whole genome shotgun (WGS) entry which is preliminary data.</text>
</comment>
<evidence type="ECO:0000313" key="2">
    <source>
        <dbReference type="EMBL" id="KAJ1187364.1"/>
    </source>
</evidence>
<evidence type="ECO:0000256" key="1">
    <source>
        <dbReference type="SAM" id="MobiDB-lite"/>
    </source>
</evidence>
<sequence length="83" mass="9378">MVRRSKVPARYPRGLARHAKRCLVEAKQLRRKLLNPRIREGYRMGYSDPRHHGSGEDQGCGRLRGATLPAPTWLGVLGLAECE</sequence>
<proteinExistence type="predicted"/>
<reference evidence="2" key="1">
    <citation type="journal article" date="2022" name="bioRxiv">
        <title>Sequencing and chromosome-scale assembly of the giantPleurodeles waltlgenome.</title>
        <authorList>
            <person name="Brown T."/>
            <person name="Elewa A."/>
            <person name="Iarovenko S."/>
            <person name="Subramanian E."/>
            <person name="Araus A.J."/>
            <person name="Petzold A."/>
            <person name="Susuki M."/>
            <person name="Suzuki K.-i.T."/>
            <person name="Hayashi T."/>
            <person name="Toyoda A."/>
            <person name="Oliveira C."/>
            <person name="Osipova E."/>
            <person name="Leigh N.D."/>
            <person name="Simon A."/>
            <person name="Yun M.H."/>
        </authorList>
    </citation>
    <scope>NUCLEOTIDE SEQUENCE</scope>
    <source>
        <strain evidence="2">20211129_DDA</strain>
        <tissue evidence="2">Liver</tissue>
    </source>
</reference>
<accession>A0AAV7UG15</accession>
<dbReference type="EMBL" id="JANPWB010000005">
    <property type="protein sequence ID" value="KAJ1187364.1"/>
    <property type="molecule type" value="Genomic_DNA"/>
</dbReference>
<dbReference type="AlphaFoldDB" id="A0AAV7UG15"/>
<feature type="region of interest" description="Disordered" evidence="1">
    <location>
        <begin position="42"/>
        <end position="62"/>
    </location>
</feature>
<keyword evidence="3" id="KW-1185">Reference proteome</keyword>
<organism evidence="2 3">
    <name type="scientific">Pleurodeles waltl</name>
    <name type="common">Iberian ribbed newt</name>
    <dbReference type="NCBI Taxonomy" id="8319"/>
    <lineage>
        <taxon>Eukaryota</taxon>
        <taxon>Metazoa</taxon>
        <taxon>Chordata</taxon>
        <taxon>Craniata</taxon>
        <taxon>Vertebrata</taxon>
        <taxon>Euteleostomi</taxon>
        <taxon>Amphibia</taxon>
        <taxon>Batrachia</taxon>
        <taxon>Caudata</taxon>
        <taxon>Salamandroidea</taxon>
        <taxon>Salamandridae</taxon>
        <taxon>Pleurodelinae</taxon>
        <taxon>Pleurodeles</taxon>
    </lineage>
</organism>